<reference evidence="1 2" key="1">
    <citation type="submission" date="2023-05" db="EMBL/GenBank/DDBJ databases">
        <title>B98-5 Cell Line De Novo Hybrid Assembly: An Optical Mapping Approach.</title>
        <authorList>
            <person name="Kananen K."/>
            <person name="Auerbach J.A."/>
            <person name="Kautto E."/>
            <person name="Blachly J.S."/>
        </authorList>
    </citation>
    <scope>NUCLEOTIDE SEQUENCE [LARGE SCALE GENOMIC DNA]</scope>
    <source>
        <strain evidence="1">B95-8</strain>
        <tissue evidence="1">Cell line</tissue>
    </source>
</reference>
<dbReference type="Proteomes" id="UP001266305">
    <property type="component" value="Unassembled WGS sequence"/>
</dbReference>
<sequence length="80" mass="9012">MEAKAPLCNHYQSIQSKPGTWEAAMKHSGCQRYQVSPEDYESTGNQDRRWSAPRTGPSGYWDLCPTAGETTRPFIIHPSL</sequence>
<proteinExistence type="predicted"/>
<dbReference type="EMBL" id="JASSZA010000006">
    <property type="protein sequence ID" value="KAK2108962.1"/>
    <property type="molecule type" value="Genomic_DNA"/>
</dbReference>
<name>A0ABQ9VHY5_SAGOE</name>
<evidence type="ECO:0000313" key="1">
    <source>
        <dbReference type="EMBL" id="KAK2108962.1"/>
    </source>
</evidence>
<keyword evidence="2" id="KW-1185">Reference proteome</keyword>
<evidence type="ECO:0000313" key="2">
    <source>
        <dbReference type="Proteomes" id="UP001266305"/>
    </source>
</evidence>
<accession>A0ABQ9VHY5</accession>
<protein>
    <submittedName>
        <fullName evidence="1">Uncharacterized protein</fullName>
    </submittedName>
</protein>
<organism evidence="1 2">
    <name type="scientific">Saguinus oedipus</name>
    <name type="common">Cotton-top tamarin</name>
    <name type="synonym">Oedipomidas oedipus</name>
    <dbReference type="NCBI Taxonomy" id="9490"/>
    <lineage>
        <taxon>Eukaryota</taxon>
        <taxon>Metazoa</taxon>
        <taxon>Chordata</taxon>
        <taxon>Craniata</taxon>
        <taxon>Vertebrata</taxon>
        <taxon>Euteleostomi</taxon>
        <taxon>Mammalia</taxon>
        <taxon>Eutheria</taxon>
        <taxon>Euarchontoglires</taxon>
        <taxon>Primates</taxon>
        <taxon>Haplorrhini</taxon>
        <taxon>Platyrrhini</taxon>
        <taxon>Cebidae</taxon>
        <taxon>Callitrichinae</taxon>
        <taxon>Saguinus</taxon>
    </lineage>
</organism>
<gene>
    <name evidence="1" type="ORF">P7K49_014127</name>
</gene>
<comment type="caution">
    <text evidence="1">The sequence shown here is derived from an EMBL/GenBank/DDBJ whole genome shotgun (WGS) entry which is preliminary data.</text>
</comment>